<keyword evidence="1" id="KW-0489">Methyltransferase</keyword>
<dbReference type="EMBL" id="BAABHK010000029">
    <property type="protein sequence ID" value="GAA4639741.1"/>
    <property type="molecule type" value="Genomic_DNA"/>
</dbReference>
<dbReference type="Proteomes" id="UP001501442">
    <property type="component" value="Unassembled WGS sequence"/>
</dbReference>
<evidence type="ECO:0000313" key="5">
    <source>
        <dbReference type="Proteomes" id="UP001501442"/>
    </source>
</evidence>
<keyword evidence="5" id="KW-1185">Reference proteome</keyword>
<keyword evidence="2" id="KW-0808">Transferase</keyword>
<dbReference type="SUPFAM" id="SSF53335">
    <property type="entry name" value="S-adenosyl-L-methionine-dependent methyltransferases"/>
    <property type="match status" value="1"/>
</dbReference>
<dbReference type="Gene3D" id="3.40.50.150">
    <property type="entry name" value="Vaccinia Virus protein VP39"/>
    <property type="match status" value="1"/>
</dbReference>
<gene>
    <name evidence="4" type="ORF">GCM10023196_102550</name>
</gene>
<dbReference type="InterPro" id="IPR041698">
    <property type="entry name" value="Methyltransf_25"/>
</dbReference>
<organism evidence="4 5">
    <name type="scientific">Actinoallomurus vinaceus</name>
    <dbReference type="NCBI Taxonomy" id="1080074"/>
    <lineage>
        <taxon>Bacteria</taxon>
        <taxon>Bacillati</taxon>
        <taxon>Actinomycetota</taxon>
        <taxon>Actinomycetes</taxon>
        <taxon>Streptosporangiales</taxon>
        <taxon>Thermomonosporaceae</taxon>
        <taxon>Actinoallomurus</taxon>
    </lineage>
</organism>
<dbReference type="Pfam" id="PF13649">
    <property type="entry name" value="Methyltransf_25"/>
    <property type="match status" value="1"/>
</dbReference>
<evidence type="ECO:0000313" key="4">
    <source>
        <dbReference type="EMBL" id="GAA4639741.1"/>
    </source>
</evidence>
<protein>
    <recommendedName>
        <fullName evidence="3">Methyltransferase domain-containing protein</fullName>
    </recommendedName>
</protein>
<sequence length="257" mass="28221">MVTPGGVIVMIREWDATVYDALPLPHLRWGRRTLDRLALTGDETVLEAGCGTGRDTAELLDRLPRGRVIAVDGSARMLDRLRSKLADRLDRADVVQADLTRPLPITEPADAAFSVATFHWIHDHDVLFANIARALRPGAPFVADCGGRGNVARVRAAVEKVTGETSETWHFADPEETRRRLERAGFTDVRAALVPDPARLEPGGQFETYLATVVLGAHLDRLPPSEHRAFVRAVAAELPEPVVDYVRLEFSARRAGG</sequence>
<feature type="domain" description="Methyltransferase" evidence="3">
    <location>
        <begin position="45"/>
        <end position="138"/>
    </location>
</feature>
<name>A0ABP8UU98_9ACTN</name>
<evidence type="ECO:0000256" key="2">
    <source>
        <dbReference type="ARBA" id="ARBA00022679"/>
    </source>
</evidence>
<evidence type="ECO:0000256" key="1">
    <source>
        <dbReference type="ARBA" id="ARBA00022603"/>
    </source>
</evidence>
<evidence type="ECO:0000259" key="3">
    <source>
        <dbReference type="Pfam" id="PF13649"/>
    </source>
</evidence>
<proteinExistence type="predicted"/>
<accession>A0ABP8UU98</accession>
<dbReference type="PANTHER" id="PTHR43861:SF1">
    <property type="entry name" value="TRANS-ACONITATE 2-METHYLTRANSFERASE"/>
    <property type="match status" value="1"/>
</dbReference>
<reference evidence="5" key="1">
    <citation type="journal article" date="2019" name="Int. J. Syst. Evol. Microbiol.">
        <title>The Global Catalogue of Microorganisms (GCM) 10K type strain sequencing project: providing services to taxonomists for standard genome sequencing and annotation.</title>
        <authorList>
            <consortium name="The Broad Institute Genomics Platform"/>
            <consortium name="The Broad Institute Genome Sequencing Center for Infectious Disease"/>
            <person name="Wu L."/>
            <person name="Ma J."/>
        </authorList>
    </citation>
    <scope>NUCLEOTIDE SEQUENCE [LARGE SCALE GENOMIC DNA]</scope>
    <source>
        <strain evidence="5">JCM 17939</strain>
    </source>
</reference>
<dbReference type="PANTHER" id="PTHR43861">
    <property type="entry name" value="TRANS-ACONITATE 2-METHYLTRANSFERASE-RELATED"/>
    <property type="match status" value="1"/>
</dbReference>
<dbReference type="InterPro" id="IPR029063">
    <property type="entry name" value="SAM-dependent_MTases_sf"/>
</dbReference>
<comment type="caution">
    <text evidence="4">The sequence shown here is derived from an EMBL/GenBank/DDBJ whole genome shotgun (WGS) entry which is preliminary data.</text>
</comment>
<dbReference type="CDD" id="cd02440">
    <property type="entry name" value="AdoMet_MTases"/>
    <property type="match status" value="1"/>
</dbReference>